<dbReference type="InterPro" id="IPR013656">
    <property type="entry name" value="PAS_4"/>
</dbReference>
<dbReference type="Proteomes" id="UP000001880">
    <property type="component" value="Chromosome"/>
</dbReference>
<dbReference type="InterPro" id="IPR003593">
    <property type="entry name" value="AAA+_ATPase"/>
</dbReference>
<keyword evidence="3" id="KW-0805">Transcription regulation</keyword>
<gene>
    <name evidence="6" type="ordered locus">Hoch_2356</name>
</gene>
<dbReference type="InterPro" id="IPR009057">
    <property type="entry name" value="Homeodomain-like_sf"/>
</dbReference>
<dbReference type="InterPro" id="IPR035965">
    <property type="entry name" value="PAS-like_dom_sf"/>
</dbReference>
<accession>D0LJ47</accession>
<dbReference type="SUPFAM" id="SSF52540">
    <property type="entry name" value="P-loop containing nucleoside triphosphate hydrolases"/>
    <property type="match status" value="1"/>
</dbReference>
<dbReference type="GO" id="GO:0043565">
    <property type="term" value="F:sequence-specific DNA binding"/>
    <property type="evidence" value="ECO:0007669"/>
    <property type="project" value="InterPro"/>
</dbReference>
<dbReference type="InterPro" id="IPR025944">
    <property type="entry name" value="Sigma_54_int_dom_CS"/>
</dbReference>
<evidence type="ECO:0000256" key="3">
    <source>
        <dbReference type="ARBA" id="ARBA00023015"/>
    </source>
</evidence>
<dbReference type="EMBL" id="CP001804">
    <property type="protein sequence ID" value="ACY14894.1"/>
    <property type="molecule type" value="Genomic_DNA"/>
</dbReference>
<evidence type="ECO:0000313" key="6">
    <source>
        <dbReference type="EMBL" id="ACY14894.1"/>
    </source>
</evidence>
<dbReference type="PROSITE" id="PS50045">
    <property type="entry name" value="SIGMA54_INTERACT_4"/>
    <property type="match status" value="1"/>
</dbReference>
<name>D0LJ47_HALO1</name>
<dbReference type="SUPFAM" id="SSF46689">
    <property type="entry name" value="Homeodomain-like"/>
    <property type="match status" value="1"/>
</dbReference>
<keyword evidence="1" id="KW-0547">Nucleotide-binding</keyword>
<dbReference type="InterPro" id="IPR027417">
    <property type="entry name" value="P-loop_NTPase"/>
</dbReference>
<dbReference type="RefSeq" id="WP_012827502.1">
    <property type="nucleotide sequence ID" value="NC_013440.1"/>
</dbReference>
<dbReference type="GO" id="GO:0006355">
    <property type="term" value="P:regulation of DNA-templated transcription"/>
    <property type="evidence" value="ECO:0007669"/>
    <property type="project" value="InterPro"/>
</dbReference>
<dbReference type="Gene3D" id="1.10.8.60">
    <property type="match status" value="1"/>
</dbReference>
<reference evidence="6 7" key="1">
    <citation type="journal article" date="2010" name="Stand. Genomic Sci.">
        <title>Complete genome sequence of Haliangium ochraceum type strain (SMP-2).</title>
        <authorList>
            <consortium name="US DOE Joint Genome Institute (JGI-PGF)"/>
            <person name="Ivanova N."/>
            <person name="Daum C."/>
            <person name="Lang E."/>
            <person name="Abt B."/>
            <person name="Kopitz M."/>
            <person name="Saunders E."/>
            <person name="Lapidus A."/>
            <person name="Lucas S."/>
            <person name="Glavina Del Rio T."/>
            <person name="Nolan M."/>
            <person name="Tice H."/>
            <person name="Copeland A."/>
            <person name="Cheng J.F."/>
            <person name="Chen F."/>
            <person name="Bruce D."/>
            <person name="Goodwin L."/>
            <person name="Pitluck S."/>
            <person name="Mavromatis K."/>
            <person name="Pati A."/>
            <person name="Mikhailova N."/>
            <person name="Chen A."/>
            <person name="Palaniappan K."/>
            <person name="Land M."/>
            <person name="Hauser L."/>
            <person name="Chang Y.J."/>
            <person name="Jeffries C.D."/>
            <person name="Detter J.C."/>
            <person name="Brettin T."/>
            <person name="Rohde M."/>
            <person name="Goker M."/>
            <person name="Bristow J."/>
            <person name="Markowitz V."/>
            <person name="Eisen J.A."/>
            <person name="Hugenholtz P."/>
            <person name="Kyrpides N.C."/>
            <person name="Klenk H.P."/>
        </authorList>
    </citation>
    <scope>NUCLEOTIDE SEQUENCE [LARGE SCALE GENOMIC DNA]</scope>
    <source>
        <strain evidence="7">DSM 14365 / CIP 107738 / JCM 11303 / AJ 13395 / SMP-2</strain>
    </source>
</reference>
<dbReference type="FunFam" id="3.40.50.300:FF:000006">
    <property type="entry name" value="DNA-binding transcriptional regulator NtrC"/>
    <property type="match status" value="1"/>
</dbReference>
<evidence type="ECO:0000313" key="7">
    <source>
        <dbReference type="Proteomes" id="UP000001880"/>
    </source>
</evidence>
<keyword evidence="7" id="KW-1185">Reference proteome</keyword>
<dbReference type="InterPro" id="IPR002078">
    <property type="entry name" value="Sigma_54_int"/>
</dbReference>
<evidence type="ECO:0000256" key="4">
    <source>
        <dbReference type="ARBA" id="ARBA00023163"/>
    </source>
</evidence>
<dbReference type="OrthoDB" id="9804019at2"/>
<sequence length="436" mass="48422">MSEVDAQRRAQLESYDKPAILLSRDYRILAANRAYRSRYRRPVREGVDQCFRISHGYDTPCDQNGESCPLRGALESRRKQRVFHIHQGPQGEEHVDVALHPLLGADGEVEAFIEVIDPEVQASAVADGVFVGRSPAFLRAVELIQRGAQSEVPILLLGESGTGKELAARAIHDASQRRQGPFVPVECSGLAETLFESELFGHARGAFTGAHSRKIGLVEAARTGTLFLDEIGDVPLGLQVKLLRLIESGTYRPVGEVAARSADFRLVCATHRDLAKMVADGEFRQDLYYRINTFPVPLPPLRERREDIPLLSEALLRRSDKTLSPEARERLLDYSYPGNVRELRNLLERAALLADGPEILPEHLPAVPASARVIAAAAGAAASSQWPWGDRILPLAEVERRYLAWAAETHSGDRRQLAERLGLSERTLYRKLKTLD</sequence>
<keyword evidence="2" id="KW-0067">ATP-binding</keyword>
<dbReference type="Pfam" id="PF08448">
    <property type="entry name" value="PAS_4"/>
    <property type="match status" value="1"/>
</dbReference>
<dbReference type="HOGENOM" id="CLU_000445_8_10_7"/>
<protein>
    <submittedName>
        <fullName evidence="6">Sigma54 specific transcriptional regulator, Fis family</fullName>
    </submittedName>
</protein>
<dbReference type="InterPro" id="IPR002197">
    <property type="entry name" value="HTH_Fis"/>
</dbReference>
<dbReference type="PANTHER" id="PTHR32071">
    <property type="entry name" value="TRANSCRIPTIONAL REGULATORY PROTEIN"/>
    <property type="match status" value="1"/>
</dbReference>
<dbReference type="Pfam" id="PF00158">
    <property type="entry name" value="Sigma54_activat"/>
    <property type="match status" value="1"/>
</dbReference>
<dbReference type="GO" id="GO:0005524">
    <property type="term" value="F:ATP binding"/>
    <property type="evidence" value="ECO:0007669"/>
    <property type="project" value="UniProtKB-KW"/>
</dbReference>
<dbReference type="Gene3D" id="3.40.50.300">
    <property type="entry name" value="P-loop containing nucleotide triphosphate hydrolases"/>
    <property type="match status" value="1"/>
</dbReference>
<keyword evidence="4" id="KW-0804">Transcription</keyword>
<evidence type="ECO:0000259" key="5">
    <source>
        <dbReference type="PROSITE" id="PS50045"/>
    </source>
</evidence>
<proteinExistence type="predicted"/>
<evidence type="ECO:0000256" key="2">
    <source>
        <dbReference type="ARBA" id="ARBA00022840"/>
    </source>
</evidence>
<dbReference type="Gene3D" id="1.10.10.60">
    <property type="entry name" value="Homeodomain-like"/>
    <property type="match status" value="1"/>
</dbReference>
<dbReference type="InterPro" id="IPR058031">
    <property type="entry name" value="AAA_lid_NorR"/>
</dbReference>
<dbReference type="SUPFAM" id="SSF55785">
    <property type="entry name" value="PYP-like sensor domain (PAS domain)"/>
    <property type="match status" value="1"/>
</dbReference>
<feature type="domain" description="Sigma-54 factor interaction" evidence="5">
    <location>
        <begin position="130"/>
        <end position="352"/>
    </location>
</feature>
<dbReference type="STRING" id="502025.Hoch_2356"/>
<dbReference type="Pfam" id="PF25601">
    <property type="entry name" value="AAA_lid_14"/>
    <property type="match status" value="1"/>
</dbReference>
<evidence type="ECO:0000256" key="1">
    <source>
        <dbReference type="ARBA" id="ARBA00022741"/>
    </source>
</evidence>
<dbReference type="CDD" id="cd00009">
    <property type="entry name" value="AAA"/>
    <property type="match status" value="1"/>
</dbReference>
<organism evidence="6 7">
    <name type="scientific">Haliangium ochraceum (strain DSM 14365 / JCM 11303 / SMP-2)</name>
    <dbReference type="NCBI Taxonomy" id="502025"/>
    <lineage>
        <taxon>Bacteria</taxon>
        <taxon>Pseudomonadati</taxon>
        <taxon>Myxococcota</taxon>
        <taxon>Polyangia</taxon>
        <taxon>Haliangiales</taxon>
        <taxon>Kofleriaceae</taxon>
        <taxon>Haliangium</taxon>
    </lineage>
</organism>
<dbReference type="SMART" id="SM00382">
    <property type="entry name" value="AAA"/>
    <property type="match status" value="1"/>
</dbReference>
<dbReference type="eggNOG" id="COG3829">
    <property type="taxonomic scope" value="Bacteria"/>
</dbReference>
<dbReference type="Pfam" id="PF02954">
    <property type="entry name" value="HTH_8"/>
    <property type="match status" value="1"/>
</dbReference>
<dbReference type="AlphaFoldDB" id="D0LJ47"/>
<dbReference type="KEGG" id="hoh:Hoch_2356"/>
<dbReference type="PROSITE" id="PS00688">
    <property type="entry name" value="SIGMA54_INTERACT_3"/>
    <property type="match status" value="1"/>
</dbReference>